<dbReference type="RefSeq" id="WP_280881873.1">
    <property type="nucleotide sequence ID" value="NZ_JARXVH010000020.1"/>
</dbReference>
<evidence type="ECO:0000313" key="6">
    <source>
        <dbReference type="Proteomes" id="UP001160499"/>
    </source>
</evidence>
<dbReference type="PROSITE" id="PS50043">
    <property type="entry name" value="HTH_LUXR_2"/>
    <property type="match status" value="1"/>
</dbReference>
<keyword evidence="3" id="KW-0804">Transcription</keyword>
<evidence type="ECO:0000256" key="1">
    <source>
        <dbReference type="ARBA" id="ARBA00023015"/>
    </source>
</evidence>
<dbReference type="PRINTS" id="PR00038">
    <property type="entry name" value="HTHLUXR"/>
</dbReference>
<dbReference type="SUPFAM" id="SSF48452">
    <property type="entry name" value="TPR-like"/>
    <property type="match status" value="1"/>
</dbReference>
<dbReference type="InterPro" id="IPR016032">
    <property type="entry name" value="Sig_transdc_resp-reg_C-effctor"/>
</dbReference>
<keyword evidence="2" id="KW-0238">DNA-binding</keyword>
<protein>
    <submittedName>
        <fullName evidence="5">LuxR family maltose regulon positive regulatory protein</fullName>
    </submittedName>
</protein>
<dbReference type="PANTHER" id="PTHR43214">
    <property type="entry name" value="TWO-COMPONENT RESPONSE REGULATOR"/>
    <property type="match status" value="1"/>
</dbReference>
<dbReference type="InterPro" id="IPR049945">
    <property type="entry name" value="AAA_22"/>
</dbReference>
<dbReference type="InterPro" id="IPR000792">
    <property type="entry name" value="Tscrpt_reg_LuxR_C"/>
</dbReference>
<dbReference type="InterPro" id="IPR059106">
    <property type="entry name" value="WHD_MalT"/>
</dbReference>
<dbReference type="EMBL" id="JARXVH010000020">
    <property type="protein sequence ID" value="MDH6221125.1"/>
    <property type="molecule type" value="Genomic_DNA"/>
</dbReference>
<keyword evidence="6" id="KW-1185">Reference proteome</keyword>
<dbReference type="InterPro" id="IPR011990">
    <property type="entry name" value="TPR-like_helical_dom_sf"/>
</dbReference>
<evidence type="ECO:0000256" key="2">
    <source>
        <dbReference type="ARBA" id="ARBA00023125"/>
    </source>
</evidence>
<gene>
    <name evidence="5" type="ORF">M2283_008467</name>
</gene>
<dbReference type="Pfam" id="PF25873">
    <property type="entry name" value="WHD_MalT"/>
    <property type="match status" value="1"/>
</dbReference>
<evidence type="ECO:0000256" key="3">
    <source>
        <dbReference type="ARBA" id="ARBA00023163"/>
    </source>
</evidence>
<comment type="caution">
    <text evidence="5">The sequence shown here is derived from an EMBL/GenBank/DDBJ whole genome shotgun (WGS) entry which is preliminary data.</text>
</comment>
<evidence type="ECO:0000313" key="5">
    <source>
        <dbReference type="EMBL" id="MDH6221125.1"/>
    </source>
</evidence>
<dbReference type="PANTHER" id="PTHR43214:SF41">
    <property type="entry name" value="NITRATE_NITRITE RESPONSE REGULATOR PROTEIN NARP"/>
    <property type="match status" value="1"/>
</dbReference>
<evidence type="ECO:0000259" key="4">
    <source>
        <dbReference type="PROSITE" id="PS50043"/>
    </source>
</evidence>
<dbReference type="Pfam" id="PF00196">
    <property type="entry name" value="GerE"/>
    <property type="match status" value="1"/>
</dbReference>
<dbReference type="Gene3D" id="3.40.50.300">
    <property type="entry name" value="P-loop containing nucleotide triphosphate hydrolases"/>
    <property type="match status" value="1"/>
</dbReference>
<dbReference type="InterPro" id="IPR036388">
    <property type="entry name" value="WH-like_DNA-bd_sf"/>
</dbReference>
<dbReference type="InterPro" id="IPR041617">
    <property type="entry name" value="TPR_MalT"/>
</dbReference>
<accession>A0ABT6LZ56</accession>
<dbReference type="SUPFAM" id="SSF52540">
    <property type="entry name" value="P-loop containing nucleoside triphosphate hydrolases"/>
    <property type="match status" value="1"/>
</dbReference>
<feature type="domain" description="HTH luxR-type" evidence="4">
    <location>
        <begin position="794"/>
        <end position="859"/>
    </location>
</feature>
<organism evidence="5 6">
    <name type="scientific">Streptomyces pseudovenezuelae</name>
    <dbReference type="NCBI Taxonomy" id="67350"/>
    <lineage>
        <taxon>Bacteria</taxon>
        <taxon>Bacillati</taxon>
        <taxon>Actinomycetota</taxon>
        <taxon>Actinomycetes</taxon>
        <taxon>Kitasatosporales</taxon>
        <taxon>Streptomycetaceae</taxon>
        <taxon>Streptomyces</taxon>
        <taxon>Streptomyces aurantiacus group</taxon>
    </lineage>
</organism>
<name>A0ABT6LZ56_9ACTN</name>
<dbReference type="Gene3D" id="1.25.40.10">
    <property type="entry name" value="Tetratricopeptide repeat domain"/>
    <property type="match status" value="1"/>
</dbReference>
<dbReference type="SUPFAM" id="SSF46894">
    <property type="entry name" value="C-terminal effector domain of the bipartite response regulators"/>
    <property type="match status" value="1"/>
</dbReference>
<sequence length="868" mass="93188">MARPELLGRLSGPARVTLVSAPPGSGKTVLLRSWMSQTGLEECAAWVAAGRDERDPQGFWLSVLGALRQTRPGAALVRALTAAPDLDGWAITERLLKDLASLEEQLWLVVDDVHELAPDTLRQLELLIMRAPHRLRFVLAARHDVRLGLHRLRLEGDLAEIRAGDLRFSLNETQELLAAAGVELPGPAVAVLHERTEGWVAGLRLAALAAAGHPDPSRFAAEFSGTDRTVAEYLMAEVLDRQPDPVRWLLLRTSILERVNGELADLLAGGEGGERVLQDLEQANVFVVSLDAARSEFRYHQMFAGLLQMELRRAAPGEVPDLHRAAAGWLAGHGYPAEAVRHAQAARDWSLAARLLAEHWSSLYLDGRASAVHELLAGFPTGLLTTDAGLAAAAAGDELARGSLEAAERLLRLAERGTQTLLEPERGQLELLSGVVGLLAARQRGNPPAEAEAAQRLQAMAEALGAAQPYLGEDLRALALISLGYAQGWTGHHNQAEYLAEGIALARRIGRPFLEFTGLAHQAAIEPSRSLARAAEFSRQAIELADRHGWSEESAAGIACMILGAVLAWQGRPGEAEPWVQRAEHIVSAEADPAAGLGVRYARGFLELVRGQDGDALTALRDAERLAGLLAAPHLLAPRARALLLLTLVRLGETQRAEKTLADLEEREREHGEVRIATAELRLAQADPHGATVALAPVLNGSARVNPVQGFLALAFTLEAAARDALGDPDAAGRALERALDLAEPDTALSAFVLHPVPALLERHARRGTTHAALIGEIRGLLAGHAPAPLSGGSPTPLEPLSDSELRVLRYLPTNLTAPEIAGELHVSVNTVKTHMRNLYAKLATHRRAETVTRARDLGLLAPHALRS</sequence>
<dbReference type="SMART" id="SM00421">
    <property type="entry name" value="HTH_LUXR"/>
    <property type="match status" value="1"/>
</dbReference>
<dbReference type="Gene3D" id="1.10.10.10">
    <property type="entry name" value="Winged helix-like DNA-binding domain superfamily/Winged helix DNA-binding domain"/>
    <property type="match status" value="1"/>
</dbReference>
<dbReference type="Proteomes" id="UP001160499">
    <property type="component" value="Unassembled WGS sequence"/>
</dbReference>
<dbReference type="CDD" id="cd06170">
    <property type="entry name" value="LuxR_C_like"/>
    <property type="match status" value="1"/>
</dbReference>
<dbReference type="Pfam" id="PF17874">
    <property type="entry name" value="TPR_MalT"/>
    <property type="match status" value="1"/>
</dbReference>
<keyword evidence="1" id="KW-0805">Transcription regulation</keyword>
<dbReference type="Pfam" id="PF13401">
    <property type="entry name" value="AAA_22"/>
    <property type="match status" value="1"/>
</dbReference>
<dbReference type="InterPro" id="IPR027417">
    <property type="entry name" value="P-loop_NTPase"/>
</dbReference>
<reference evidence="5 6" key="1">
    <citation type="submission" date="2023-04" db="EMBL/GenBank/DDBJ databases">
        <title>Forest soil microbial communities from Buena Vista Peninsula, Colon Province, Panama.</title>
        <authorList>
            <person name="Bouskill N."/>
        </authorList>
    </citation>
    <scope>NUCLEOTIDE SEQUENCE [LARGE SCALE GENOMIC DNA]</scope>
    <source>
        <strain evidence="5 6">GGS1</strain>
    </source>
</reference>
<proteinExistence type="predicted"/>
<dbReference type="InterPro" id="IPR039420">
    <property type="entry name" value="WalR-like"/>
</dbReference>